<evidence type="ECO:0000313" key="2">
    <source>
        <dbReference type="Proteomes" id="UP000463337"/>
    </source>
</evidence>
<feature type="non-terminal residue" evidence="1">
    <location>
        <position position="341"/>
    </location>
</feature>
<dbReference type="EMBL" id="WKLT01000099">
    <property type="protein sequence ID" value="MRY60707.1"/>
    <property type="molecule type" value="Genomic_DNA"/>
</dbReference>
<accession>A0A7K0GPS9</accession>
<dbReference type="Proteomes" id="UP000463337">
    <property type="component" value="Unassembled WGS sequence"/>
</dbReference>
<evidence type="ECO:0000313" key="1">
    <source>
        <dbReference type="EMBL" id="MRY60707.1"/>
    </source>
</evidence>
<sequence length="341" mass="38143">MDGLIDGQQQGGEKNALLKKWDERVGKAVKAASEQHALYKKCRDAVDLREKNEARKVNPYLIHSTLSALVPALYAKSPEIEVRPARLAAEVRGEVSPWVAFAEVAEDLLQREFVENADLKRRAKGCLLSTLTTGSGWLKMTLQDDYRADPMQYNRLNDAQDNVAEIEALQRELDEPAADDEAVAEALKLQTAHVEAALQGRSELFVQKGLVIDRVAAEDLFVLDDAVLELADYAKAEAIGQRVWMTAEVYKRVFATAELPKGAKRFGKDKGEAMIKAGDSADDCLLEVWEVWDKGSGHVFTFARGADDWAREPYSPAPTGERWYPFFGLMFNQMDGRYYPL</sequence>
<dbReference type="RefSeq" id="WP_206671620.1">
    <property type="nucleotide sequence ID" value="NZ_WKLT01000099.1"/>
</dbReference>
<protein>
    <submittedName>
        <fullName evidence="1">Uncharacterized protein</fullName>
    </submittedName>
</protein>
<organism evidence="1 2">
    <name type="scientific">Parabacteroides distasonis</name>
    <dbReference type="NCBI Taxonomy" id="823"/>
    <lineage>
        <taxon>Bacteria</taxon>
        <taxon>Pseudomonadati</taxon>
        <taxon>Bacteroidota</taxon>
        <taxon>Bacteroidia</taxon>
        <taxon>Bacteroidales</taxon>
        <taxon>Tannerellaceae</taxon>
        <taxon>Parabacteroides</taxon>
    </lineage>
</organism>
<gene>
    <name evidence="1" type="ORF">GKD59_23060</name>
</gene>
<name>A0A7K0GPS9_PARDI</name>
<comment type="caution">
    <text evidence="1">The sequence shown here is derived from an EMBL/GenBank/DDBJ whole genome shotgun (WGS) entry which is preliminary data.</text>
</comment>
<dbReference type="AlphaFoldDB" id="A0A7K0GPS9"/>
<reference evidence="1 2" key="1">
    <citation type="journal article" date="2019" name="Nat. Med.">
        <title>A library of human gut bacterial isolates paired with longitudinal multiomics data enables mechanistic microbiome research.</title>
        <authorList>
            <person name="Poyet M."/>
            <person name="Groussin M."/>
            <person name="Gibbons S.M."/>
            <person name="Avila-Pacheco J."/>
            <person name="Jiang X."/>
            <person name="Kearney S.M."/>
            <person name="Perrotta A.R."/>
            <person name="Berdy B."/>
            <person name="Zhao S."/>
            <person name="Lieberman T.D."/>
            <person name="Swanson P.K."/>
            <person name="Smith M."/>
            <person name="Roesemann S."/>
            <person name="Alexander J.E."/>
            <person name="Rich S.A."/>
            <person name="Livny J."/>
            <person name="Vlamakis H."/>
            <person name="Clish C."/>
            <person name="Bullock K."/>
            <person name="Deik A."/>
            <person name="Scott J."/>
            <person name="Pierce K.A."/>
            <person name="Xavier R.J."/>
            <person name="Alm E.J."/>
        </authorList>
    </citation>
    <scope>NUCLEOTIDE SEQUENCE [LARGE SCALE GENOMIC DNA]</scope>
    <source>
        <strain evidence="1 2">BIOML-A41</strain>
    </source>
</reference>
<proteinExistence type="predicted"/>